<dbReference type="Proteomes" id="UP001162992">
    <property type="component" value="Chromosome 20"/>
</dbReference>
<reference evidence="2" key="1">
    <citation type="journal article" date="2024" name="Proc. Natl. Acad. Sci. U.S.A.">
        <title>Extraordinary preservation of gene collinearity over three hundred million years revealed in homosporous lycophytes.</title>
        <authorList>
            <person name="Li C."/>
            <person name="Wickell D."/>
            <person name="Kuo L.Y."/>
            <person name="Chen X."/>
            <person name="Nie B."/>
            <person name="Liao X."/>
            <person name="Peng D."/>
            <person name="Ji J."/>
            <person name="Jenkins J."/>
            <person name="Williams M."/>
            <person name="Shu S."/>
            <person name="Plott C."/>
            <person name="Barry K."/>
            <person name="Rajasekar S."/>
            <person name="Grimwood J."/>
            <person name="Han X."/>
            <person name="Sun S."/>
            <person name="Hou Z."/>
            <person name="He W."/>
            <person name="Dai G."/>
            <person name="Sun C."/>
            <person name="Schmutz J."/>
            <person name="Leebens-Mack J.H."/>
            <person name="Li F.W."/>
            <person name="Wang L."/>
        </authorList>
    </citation>
    <scope>NUCLEOTIDE SEQUENCE [LARGE SCALE GENOMIC DNA]</scope>
    <source>
        <strain evidence="2">cv. PW_Plant_1</strain>
    </source>
</reference>
<evidence type="ECO:0000313" key="1">
    <source>
        <dbReference type="EMBL" id="KAJ7518885.1"/>
    </source>
</evidence>
<gene>
    <name evidence="1" type="ORF">O6H91_20G013700</name>
</gene>
<evidence type="ECO:0000313" key="2">
    <source>
        <dbReference type="Proteomes" id="UP001162992"/>
    </source>
</evidence>
<dbReference type="EMBL" id="CM055111">
    <property type="protein sequence ID" value="KAJ7518885.1"/>
    <property type="molecule type" value="Genomic_DNA"/>
</dbReference>
<proteinExistence type="predicted"/>
<sequence length="1081" mass="120529">MMMMEGSSEEEHEHFESAEDISSTSDSDSQSEGEDPPFKEEESNQARKPPRGAAPPQPKSSLAYESRYAVWRNHPRTISERRRELFQLMGLQDEREYRKESHSSDSSSVVSVSGTELDEKRAQYSRSTSFSLLPASGSSSASSESSEFVSALQNTVGFSNMNGRMNVGPQRSGGIFRSASLDEVCTKDDPSWSVTRTRSDGKGRDKLPRGIKSGAATPDRVVFDRIFDTSGAVLRETSDYSPHSEVQKQMYSDSLRQNQKKGSYGIRDHFQMRTSVGSSPRSKVEASPTLEPWTGPSSSSERSVADVSQGGEDHMEDPSFSVDTSKELVCRVKDLDTGKEFVVHELGTDGVWNKLREVSTGKELTLEEFERSLGLSPIVQEVRKREWAAGLEWEKEVKNADADEAKHKKKGWLRSIKNVAKYVKGAKEKSVKDSYKGEVPHKNGYSHYESFNSKDGLPFWQPQKVKVRAHKKASKEFSDLYMGQQFRAHQGPIWALKFSTDGHYLATGGQDCVVRIWEIKDHHPVEDGESNLMGSDSSDARLEETGSLKGLKSLFNRGDGRHSRTCSIGRNKNENAKVIQLPKVFLIVEKAARCFHGHTKDVLDLAWSQSQFLVSSSMDKTVRLWHILHDECLKIFSHRDYVTCIEFNPVDDRYFLSGSLDDKLRIWSIIDHQVVDWVDLREMVTAACYTPDGKGAVVGSCKGTWRMYKITGNKLEMEANINVLNKKGKKIRGKKITGLEYMPGNPHRLLVTSSDSRIRVYDDLELNCKLKGFRNANSQISASFSTQGNYIVTASEDSHVYIWNSDAANAPKGQRKHKNQAYEGFYSQNVTIAISWPGTAPLPSVLQVNKEESEAESVRQCGESVSPCHPKSHSDSGNSAFMSTINQDVHGFCGGSNHGKIASRQSKLSIPFLKSPNRERTGNNFDRINHMCGMHTSMDNGTRTNVWPSEGICLCQDLTANISPARSLAVQDSVMLDSGSISVSERKACHYSQSPMFDKVYGSCDNVPKVSATWPEEKLPLHSCKFSPRIDMSETSGSTKSMTAENLEETVSSVVSAVCDLVIVTASLEGDLRTFQNYRLL</sequence>
<organism evidence="1 2">
    <name type="scientific">Diphasiastrum complanatum</name>
    <name type="common">Issler's clubmoss</name>
    <name type="synonym">Lycopodium complanatum</name>
    <dbReference type="NCBI Taxonomy" id="34168"/>
    <lineage>
        <taxon>Eukaryota</taxon>
        <taxon>Viridiplantae</taxon>
        <taxon>Streptophyta</taxon>
        <taxon>Embryophyta</taxon>
        <taxon>Tracheophyta</taxon>
        <taxon>Lycopodiopsida</taxon>
        <taxon>Lycopodiales</taxon>
        <taxon>Lycopodiaceae</taxon>
        <taxon>Lycopodioideae</taxon>
        <taxon>Diphasiastrum</taxon>
    </lineage>
</organism>
<protein>
    <submittedName>
        <fullName evidence="1">Uncharacterized protein</fullName>
    </submittedName>
</protein>
<accession>A0ACC2AN71</accession>
<keyword evidence="2" id="KW-1185">Reference proteome</keyword>
<comment type="caution">
    <text evidence="1">The sequence shown here is derived from an EMBL/GenBank/DDBJ whole genome shotgun (WGS) entry which is preliminary data.</text>
</comment>
<name>A0ACC2AN71_DIPCM</name>